<dbReference type="AlphaFoldDB" id="A0A9P8Y1Q4"/>
<evidence type="ECO:0000313" key="2">
    <source>
        <dbReference type="EMBL" id="KAH7027288.1"/>
    </source>
</evidence>
<feature type="region of interest" description="Disordered" evidence="1">
    <location>
        <begin position="18"/>
        <end position="125"/>
    </location>
</feature>
<dbReference type="GeneID" id="70177850"/>
<gene>
    <name evidence="2" type="ORF">B0I36DRAFT_137097</name>
</gene>
<name>A0A9P8Y1Q4_9PEZI</name>
<dbReference type="RefSeq" id="XP_046010087.1">
    <property type="nucleotide sequence ID" value="XM_046148304.1"/>
</dbReference>
<organism evidence="2 3">
    <name type="scientific">Microdochium trichocladiopsis</name>
    <dbReference type="NCBI Taxonomy" id="1682393"/>
    <lineage>
        <taxon>Eukaryota</taxon>
        <taxon>Fungi</taxon>
        <taxon>Dikarya</taxon>
        <taxon>Ascomycota</taxon>
        <taxon>Pezizomycotina</taxon>
        <taxon>Sordariomycetes</taxon>
        <taxon>Xylariomycetidae</taxon>
        <taxon>Xylariales</taxon>
        <taxon>Microdochiaceae</taxon>
        <taxon>Microdochium</taxon>
    </lineage>
</organism>
<keyword evidence="3" id="KW-1185">Reference proteome</keyword>
<feature type="compositionally biased region" description="Polar residues" evidence="1">
    <location>
        <begin position="32"/>
        <end position="58"/>
    </location>
</feature>
<dbReference type="EMBL" id="JAGTJQ010000007">
    <property type="protein sequence ID" value="KAH7027288.1"/>
    <property type="molecule type" value="Genomic_DNA"/>
</dbReference>
<evidence type="ECO:0000256" key="1">
    <source>
        <dbReference type="SAM" id="MobiDB-lite"/>
    </source>
</evidence>
<feature type="compositionally biased region" description="Pro residues" evidence="1">
    <location>
        <begin position="106"/>
        <end position="116"/>
    </location>
</feature>
<reference evidence="2" key="1">
    <citation type="journal article" date="2021" name="Nat. Commun.">
        <title>Genetic determinants of endophytism in the Arabidopsis root mycobiome.</title>
        <authorList>
            <person name="Mesny F."/>
            <person name="Miyauchi S."/>
            <person name="Thiergart T."/>
            <person name="Pickel B."/>
            <person name="Atanasova L."/>
            <person name="Karlsson M."/>
            <person name="Huettel B."/>
            <person name="Barry K.W."/>
            <person name="Haridas S."/>
            <person name="Chen C."/>
            <person name="Bauer D."/>
            <person name="Andreopoulos W."/>
            <person name="Pangilinan J."/>
            <person name="LaButti K."/>
            <person name="Riley R."/>
            <person name="Lipzen A."/>
            <person name="Clum A."/>
            <person name="Drula E."/>
            <person name="Henrissat B."/>
            <person name="Kohler A."/>
            <person name="Grigoriev I.V."/>
            <person name="Martin F.M."/>
            <person name="Hacquard S."/>
        </authorList>
    </citation>
    <scope>NUCLEOTIDE SEQUENCE</scope>
    <source>
        <strain evidence="2">MPI-CAGE-CH-0230</strain>
    </source>
</reference>
<comment type="caution">
    <text evidence="2">The sequence shown here is derived from an EMBL/GenBank/DDBJ whole genome shotgun (WGS) entry which is preliminary data.</text>
</comment>
<dbReference type="Proteomes" id="UP000756346">
    <property type="component" value="Unassembled WGS sequence"/>
</dbReference>
<accession>A0A9P8Y1Q4</accession>
<evidence type="ECO:0000313" key="3">
    <source>
        <dbReference type="Proteomes" id="UP000756346"/>
    </source>
</evidence>
<proteinExistence type="predicted"/>
<protein>
    <submittedName>
        <fullName evidence="2">Uncharacterized protein</fullName>
    </submittedName>
</protein>
<sequence length="187" mass="20884">MLPLLMDDFVLFPSFTPEISHDRHGNLKQKAKSTTLSGTASTAHPRNPSYTAPRSATSAPDERRRGSLIVSRPARCAEENKLSRAISPASSPGRLERGRRARPPQVYYPPSPPPTPRIQRLPTPDFDLEDRAGPQKCLDLCGCCPTDGETRDSGLHVYEEGRLRMNRRLADARQYIAQSTTGHRIRR</sequence>